<accession>A0A2P2NQ76</accession>
<dbReference type="EMBL" id="GGEC01064172">
    <property type="protein sequence ID" value="MBX44656.1"/>
    <property type="molecule type" value="Transcribed_RNA"/>
</dbReference>
<name>A0A2P2NQ76_RHIMU</name>
<protein>
    <submittedName>
        <fullName evidence="1">Uncharacterized protein</fullName>
    </submittedName>
</protein>
<evidence type="ECO:0000313" key="1">
    <source>
        <dbReference type="EMBL" id="MBX44656.1"/>
    </source>
</evidence>
<reference evidence="1" key="1">
    <citation type="submission" date="2018-02" db="EMBL/GenBank/DDBJ databases">
        <title>Rhizophora mucronata_Transcriptome.</title>
        <authorList>
            <person name="Meera S.P."/>
            <person name="Sreeshan A."/>
            <person name="Augustine A."/>
        </authorList>
    </citation>
    <scope>NUCLEOTIDE SEQUENCE</scope>
    <source>
        <tissue evidence="1">Leaf</tissue>
    </source>
</reference>
<organism evidence="1">
    <name type="scientific">Rhizophora mucronata</name>
    <name type="common">Asiatic mangrove</name>
    <dbReference type="NCBI Taxonomy" id="61149"/>
    <lineage>
        <taxon>Eukaryota</taxon>
        <taxon>Viridiplantae</taxon>
        <taxon>Streptophyta</taxon>
        <taxon>Embryophyta</taxon>
        <taxon>Tracheophyta</taxon>
        <taxon>Spermatophyta</taxon>
        <taxon>Magnoliopsida</taxon>
        <taxon>eudicotyledons</taxon>
        <taxon>Gunneridae</taxon>
        <taxon>Pentapetalae</taxon>
        <taxon>rosids</taxon>
        <taxon>fabids</taxon>
        <taxon>Malpighiales</taxon>
        <taxon>Rhizophoraceae</taxon>
        <taxon>Rhizophora</taxon>
    </lineage>
</organism>
<dbReference type="AlphaFoldDB" id="A0A2P2NQ76"/>
<proteinExistence type="predicted"/>
<sequence length="52" mass="6348">MVFFDFFCELFGTRFCFWETKIFFICNLLYHRNFCSYAKFRVVSHAPIAYAV</sequence>